<proteinExistence type="predicted"/>
<reference evidence="7" key="1">
    <citation type="journal article" date="2019" name="Int. J. Syst. Evol. Microbiol.">
        <title>The Global Catalogue of Microorganisms (GCM) 10K type strain sequencing project: providing services to taxonomists for standard genome sequencing and annotation.</title>
        <authorList>
            <consortium name="The Broad Institute Genomics Platform"/>
            <consortium name="The Broad Institute Genome Sequencing Center for Infectious Disease"/>
            <person name="Wu L."/>
            <person name="Ma J."/>
        </authorList>
    </citation>
    <scope>NUCLEOTIDE SEQUENCE [LARGE SCALE GENOMIC DNA]</scope>
    <source>
        <strain evidence="7">KCTC 52039</strain>
    </source>
</reference>
<comment type="caution">
    <text evidence="6">The sequence shown here is derived from an EMBL/GenBank/DDBJ whole genome shotgun (WGS) entry which is preliminary data.</text>
</comment>
<dbReference type="Gene3D" id="1.10.760.10">
    <property type="entry name" value="Cytochrome c-like domain"/>
    <property type="match status" value="1"/>
</dbReference>
<evidence type="ECO:0000313" key="7">
    <source>
        <dbReference type="Proteomes" id="UP001595547"/>
    </source>
</evidence>
<keyword evidence="3 4" id="KW-0408">Iron</keyword>
<accession>A0ABV7J1Y1</accession>
<evidence type="ECO:0000313" key="6">
    <source>
        <dbReference type="EMBL" id="MFC3180148.1"/>
    </source>
</evidence>
<gene>
    <name evidence="6" type="ORF">ACFOGH_04025</name>
</gene>
<dbReference type="PANTHER" id="PTHR35008">
    <property type="entry name" value="BLL4482 PROTEIN-RELATED"/>
    <property type="match status" value="1"/>
</dbReference>
<dbReference type="Pfam" id="PF00034">
    <property type="entry name" value="Cytochrom_C"/>
    <property type="match status" value="1"/>
</dbReference>
<evidence type="ECO:0000256" key="1">
    <source>
        <dbReference type="ARBA" id="ARBA00022617"/>
    </source>
</evidence>
<keyword evidence="1 4" id="KW-0349">Heme</keyword>
<feature type="domain" description="Cytochrome c" evidence="5">
    <location>
        <begin position="187"/>
        <end position="293"/>
    </location>
</feature>
<dbReference type="RefSeq" id="WP_380073962.1">
    <property type="nucleotide sequence ID" value="NZ_JBHRTO010000001.1"/>
</dbReference>
<dbReference type="Proteomes" id="UP001595547">
    <property type="component" value="Unassembled WGS sequence"/>
</dbReference>
<feature type="domain" description="Cytochrome c" evidence="5">
    <location>
        <begin position="38"/>
        <end position="146"/>
    </location>
</feature>
<evidence type="ECO:0000256" key="2">
    <source>
        <dbReference type="ARBA" id="ARBA00022723"/>
    </source>
</evidence>
<protein>
    <submittedName>
        <fullName evidence="6">C-type cytochrome</fullName>
    </submittedName>
</protein>
<evidence type="ECO:0000256" key="3">
    <source>
        <dbReference type="ARBA" id="ARBA00023004"/>
    </source>
</evidence>
<sequence length="296" mass="31499">MSRLLSAVLAIVLLGFGGFLLLSAPHSVDSARYDGLTGDAAKGELVFWAAGCASCHAAADAKGADALVLAGGQEFPSAFGTFIAPNISPDPVQGIGGWTLMDFANAITQGVGKDGEHLYPALPYNAYNKMEPQDVADLKAFMDGLPASAEPSKPHQISFPFNIRRSLGIWKLLFMRDDWVIAGDLTPEQIRGRYIAEALAHCGECHTPRNALGGLQRDKWLSGAPNPDGKGRTPNITPAKLTWSAADVVEYLTSGFTPEFDSVGGHMAHVVENMAKLPESDRQAVAAYLQLVPPVN</sequence>
<keyword evidence="7" id="KW-1185">Reference proteome</keyword>
<dbReference type="InterPro" id="IPR036909">
    <property type="entry name" value="Cyt_c-like_dom_sf"/>
</dbReference>
<dbReference type="InterPro" id="IPR009056">
    <property type="entry name" value="Cyt_c-like_dom"/>
</dbReference>
<evidence type="ECO:0000256" key="4">
    <source>
        <dbReference type="PROSITE-ProRule" id="PRU00433"/>
    </source>
</evidence>
<dbReference type="InterPro" id="IPR051459">
    <property type="entry name" value="Cytochrome_c-type_DH"/>
</dbReference>
<dbReference type="PANTHER" id="PTHR35008:SF8">
    <property type="entry name" value="ALCOHOL DEHYDROGENASE CYTOCHROME C SUBUNIT"/>
    <property type="match status" value="1"/>
</dbReference>
<dbReference type="EMBL" id="JBHRTO010000001">
    <property type="protein sequence ID" value="MFC3180148.1"/>
    <property type="molecule type" value="Genomic_DNA"/>
</dbReference>
<organism evidence="6 7">
    <name type="scientific">Cypionkella sinensis</name>
    <dbReference type="NCBI Taxonomy" id="1756043"/>
    <lineage>
        <taxon>Bacteria</taxon>
        <taxon>Pseudomonadati</taxon>
        <taxon>Pseudomonadota</taxon>
        <taxon>Alphaproteobacteria</taxon>
        <taxon>Rhodobacterales</taxon>
        <taxon>Paracoccaceae</taxon>
        <taxon>Cypionkella</taxon>
    </lineage>
</organism>
<dbReference type="SUPFAM" id="SSF46626">
    <property type="entry name" value="Cytochrome c"/>
    <property type="match status" value="2"/>
</dbReference>
<evidence type="ECO:0000259" key="5">
    <source>
        <dbReference type="PROSITE" id="PS51007"/>
    </source>
</evidence>
<name>A0ABV7J1Y1_9RHOB</name>
<dbReference type="PROSITE" id="PS51007">
    <property type="entry name" value="CYTC"/>
    <property type="match status" value="2"/>
</dbReference>
<keyword evidence="2 4" id="KW-0479">Metal-binding</keyword>